<feature type="region of interest" description="Disordered" evidence="1">
    <location>
        <begin position="75"/>
        <end position="96"/>
    </location>
</feature>
<keyword evidence="2" id="KW-1185">Reference proteome</keyword>
<sequence length="96" mass="10461">MRNEQNEKFLEIPGKQWCIEFNHESSCVLLVAFSVSLGGNCFWNGCNVWATHSVQSAQTVPDGLRPSDVVVQRMEGKGSCGGHGLVRGEGDSSLSY</sequence>
<reference evidence="3" key="1">
    <citation type="submission" date="2016-11" db="UniProtKB">
        <authorList>
            <consortium name="WormBaseParasite"/>
        </authorList>
    </citation>
    <scope>IDENTIFICATION</scope>
</reference>
<feature type="compositionally biased region" description="Gly residues" evidence="1">
    <location>
        <begin position="78"/>
        <end position="87"/>
    </location>
</feature>
<dbReference type="AlphaFoldDB" id="A0A1I7V3Y8"/>
<organism evidence="2 3">
    <name type="scientific">Caenorhabditis tropicalis</name>
    <dbReference type="NCBI Taxonomy" id="1561998"/>
    <lineage>
        <taxon>Eukaryota</taxon>
        <taxon>Metazoa</taxon>
        <taxon>Ecdysozoa</taxon>
        <taxon>Nematoda</taxon>
        <taxon>Chromadorea</taxon>
        <taxon>Rhabditida</taxon>
        <taxon>Rhabditina</taxon>
        <taxon>Rhabditomorpha</taxon>
        <taxon>Rhabditoidea</taxon>
        <taxon>Rhabditidae</taxon>
        <taxon>Peloderinae</taxon>
        <taxon>Caenorhabditis</taxon>
    </lineage>
</organism>
<accession>A0A1I7V3Y8</accession>
<evidence type="ECO:0000256" key="1">
    <source>
        <dbReference type="SAM" id="MobiDB-lite"/>
    </source>
</evidence>
<dbReference type="WBParaSite" id="Csp11.Scaffold630.g22155.t1">
    <property type="protein sequence ID" value="Csp11.Scaffold630.g22155.t1"/>
    <property type="gene ID" value="Csp11.Scaffold630.g22155"/>
</dbReference>
<name>A0A1I7V3Y8_9PELO</name>
<evidence type="ECO:0000313" key="2">
    <source>
        <dbReference type="Proteomes" id="UP000095282"/>
    </source>
</evidence>
<dbReference type="Proteomes" id="UP000095282">
    <property type="component" value="Unplaced"/>
</dbReference>
<protein>
    <submittedName>
        <fullName evidence="3">Uncharacterized protein</fullName>
    </submittedName>
</protein>
<evidence type="ECO:0000313" key="3">
    <source>
        <dbReference type="WBParaSite" id="Csp11.Scaffold630.g22155.t1"/>
    </source>
</evidence>
<proteinExistence type="predicted"/>